<dbReference type="eggNOG" id="COG0778">
    <property type="taxonomic scope" value="Bacteria"/>
</dbReference>
<evidence type="ECO:0000256" key="1">
    <source>
        <dbReference type="ARBA" id="ARBA00007118"/>
    </source>
</evidence>
<dbReference type="Proteomes" id="UP000002730">
    <property type="component" value="Chromosome"/>
</dbReference>
<evidence type="ECO:0000313" key="4">
    <source>
        <dbReference type="EMBL" id="ADL52702.1"/>
    </source>
</evidence>
<dbReference type="KEGG" id="ccb:Clocel_3011"/>
<evidence type="ECO:0000256" key="2">
    <source>
        <dbReference type="ARBA" id="ARBA00023002"/>
    </source>
</evidence>
<proteinExistence type="inferred from homology"/>
<organism evidence="4 5">
    <name type="scientific">Clostridium cellulovorans (strain ATCC 35296 / DSM 3052 / OCM 3 / 743B)</name>
    <dbReference type="NCBI Taxonomy" id="573061"/>
    <lineage>
        <taxon>Bacteria</taxon>
        <taxon>Bacillati</taxon>
        <taxon>Bacillota</taxon>
        <taxon>Clostridia</taxon>
        <taxon>Eubacteriales</taxon>
        <taxon>Clostridiaceae</taxon>
        <taxon>Clostridium</taxon>
    </lineage>
</organism>
<evidence type="ECO:0000313" key="5">
    <source>
        <dbReference type="Proteomes" id="UP000002730"/>
    </source>
</evidence>
<gene>
    <name evidence="4" type="ordered locus">Clocel_3011</name>
</gene>
<name>D9STG8_CLOC7</name>
<dbReference type="OrthoDB" id="9812105at2"/>
<dbReference type="RefSeq" id="WP_010075796.1">
    <property type="nucleotide sequence ID" value="NC_014393.1"/>
</dbReference>
<dbReference type="PANTHER" id="PTHR43673:SF10">
    <property type="entry name" value="NADH DEHYDROGENASE_NAD(P)H NITROREDUCTASE XCC3605-RELATED"/>
    <property type="match status" value="1"/>
</dbReference>
<dbReference type="PANTHER" id="PTHR43673">
    <property type="entry name" value="NAD(P)H NITROREDUCTASE YDGI-RELATED"/>
    <property type="match status" value="1"/>
</dbReference>
<dbReference type="InterPro" id="IPR029479">
    <property type="entry name" value="Nitroreductase"/>
</dbReference>
<dbReference type="HOGENOM" id="CLU_070764_7_1_9"/>
<protein>
    <submittedName>
        <fullName evidence="4">Nitroreductase</fullName>
    </submittedName>
</protein>
<reference evidence="4 5" key="1">
    <citation type="submission" date="2010-08" db="EMBL/GenBank/DDBJ databases">
        <title>Complete sequence of Clostridium cellulovorans 743B.</title>
        <authorList>
            <consortium name="US DOE Joint Genome Institute"/>
            <person name="Lucas S."/>
            <person name="Copeland A."/>
            <person name="Lapidus A."/>
            <person name="Cheng J.-F."/>
            <person name="Bruce D."/>
            <person name="Goodwin L."/>
            <person name="Pitluck S."/>
            <person name="Chertkov O."/>
            <person name="Detter J.C."/>
            <person name="Han C."/>
            <person name="Tapia R."/>
            <person name="Land M."/>
            <person name="Hauser L."/>
            <person name="Chang Y.-J."/>
            <person name="Jeffries C."/>
            <person name="Kyrpides N."/>
            <person name="Ivanova N."/>
            <person name="Mikhailova N."/>
            <person name="Hemme C.L."/>
            <person name="Woyke T."/>
        </authorList>
    </citation>
    <scope>NUCLEOTIDE SEQUENCE [LARGE SCALE GENOMIC DNA]</scope>
    <source>
        <strain evidence="5">ATCC 35296 / DSM 3052 / OCM 3 / 743B</strain>
    </source>
</reference>
<dbReference type="InterPro" id="IPR000415">
    <property type="entry name" value="Nitroreductase-like"/>
</dbReference>
<dbReference type="STRING" id="573061.Clocel_3011"/>
<dbReference type="AlphaFoldDB" id="D9STG8"/>
<dbReference type="GO" id="GO:0016491">
    <property type="term" value="F:oxidoreductase activity"/>
    <property type="evidence" value="ECO:0007669"/>
    <property type="project" value="UniProtKB-KW"/>
</dbReference>
<evidence type="ECO:0000259" key="3">
    <source>
        <dbReference type="Pfam" id="PF00881"/>
    </source>
</evidence>
<dbReference type="SUPFAM" id="SSF55469">
    <property type="entry name" value="FMN-dependent nitroreductase-like"/>
    <property type="match status" value="1"/>
</dbReference>
<feature type="domain" description="Nitroreductase" evidence="3">
    <location>
        <begin position="9"/>
        <end position="182"/>
    </location>
</feature>
<comment type="similarity">
    <text evidence="1">Belongs to the nitroreductase family.</text>
</comment>
<accession>D9STG8</accession>
<sequence length="200" mass="22615">MSVKDAIIMRRSIRKYKKEDVADELIYDLLDCARLAPSACNSQPWRFKIVKDEKTKELLSQVSFNQKHIKEAPVVLVCCANIPDYVTGSINGCGELHSLDMIKKDFFELIINRSTSLKNVESEALSAEVSFNVAMSIEHIALRAVELGLGTCWVKLANPEKISQIFNWDKNISFVSLLTLGYPDEEPKPIKKLTLEEILL</sequence>
<dbReference type="Pfam" id="PF00881">
    <property type="entry name" value="Nitroreductase"/>
    <property type="match status" value="1"/>
</dbReference>
<dbReference type="EMBL" id="CP002160">
    <property type="protein sequence ID" value="ADL52702.1"/>
    <property type="molecule type" value="Genomic_DNA"/>
</dbReference>
<keyword evidence="2" id="KW-0560">Oxidoreductase</keyword>
<keyword evidence="5" id="KW-1185">Reference proteome</keyword>
<dbReference type="Gene3D" id="3.40.109.10">
    <property type="entry name" value="NADH Oxidase"/>
    <property type="match status" value="1"/>
</dbReference>